<dbReference type="InterPro" id="IPR034660">
    <property type="entry name" value="DinB/YfiT-like"/>
</dbReference>
<dbReference type="Gene3D" id="1.20.120.450">
    <property type="entry name" value="dinb family like domain"/>
    <property type="match status" value="1"/>
</dbReference>
<dbReference type="SUPFAM" id="SSF109854">
    <property type="entry name" value="DinB/YfiT-like putative metalloenzymes"/>
    <property type="match status" value="1"/>
</dbReference>
<gene>
    <name evidence="2" type="ORF">CARN2_3892</name>
</gene>
<organism evidence="2">
    <name type="scientific">mine drainage metagenome</name>
    <dbReference type="NCBI Taxonomy" id="410659"/>
    <lineage>
        <taxon>unclassified sequences</taxon>
        <taxon>metagenomes</taxon>
        <taxon>ecological metagenomes</taxon>
    </lineage>
</organism>
<protein>
    <submittedName>
        <fullName evidence="2">Putative DinB family protein</fullName>
    </submittedName>
</protein>
<accession>E6PU07</accession>
<name>E6PU07_9ZZZZ</name>
<evidence type="ECO:0000313" key="2">
    <source>
        <dbReference type="EMBL" id="CBH98414.1"/>
    </source>
</evidence>
<comment type="caution">
    <text evidence="2">The sequence shown here is derived from an EMBL/GenBank/DDBJ whole genome shotgun (WGS) entry which is preliminary data.</text>
</comment>
<proteinExistence type="predicted"/>
<keyword evidence="1" id="KW-0479">Metal-binding</keyword>
<sequence length="178" mass="19941">MTNLRNHLRTMARYHAWAARKLLGEHVAALPEADYRRDCGLFFKSVHGTLNHLLVGEHQLWFSRFALGISPSGIALDQEAEPDRALLAQRLLAAAQAWGPFIEALPEDRFSGSFNYTSSKGVPVTAPYAATLAHVFNHGTHHRGQITAALTMMGHACPELDLIYMLQAERRQQEQQQQ</sequence>
<dbReference type="Pfam" id="PF05163">
    <property type="entry name" value="DinB"/>
    <property type="match status" value="1"/>
</dbReference>
<reference evidence="2" key="1">
    <citation type="submission" date="2009-10" db="EMBL/GenBank/DDBJ databases">
        <title>Diversity of trophic interactions inside an arsenic-rich microbial ecosystem.</title>
        <authorList>
            <person name="Bertin P.N."/>
            <person name="Heinrich-Salmeron A."/>
            <person name="Pelletier E."/>
            <person name="Goulhen-Chollet F."/>
            <person name="Arsene-Ploetze F."/>
            <person name="Gallien S."/>
            <person name="Calteau A."/>
            <person name="Vallenet D."/>
            <person name="Casiot C."/>
            <person name="Chane-Woon-Ming B."/>
            <person name="Giloteaux L."/>
            <person name="Barakat M."/>
            <person name="Bonnefoy V."/>
            <person name="Bruneel O."/>
            <person name="Chandler M."/>
            <person name="Cleiss J."/>
            <person name="Duran R."/>
            <person name="Elbaz-Poulichet F."/>
            <person name="Fonknechten N."/>
            <person name="Lauga B."/>
            <person name="Mornico D."/>
            <person name="Ortet P."/>
            <person name="Schaeffer C."/>
            <person name="Siguier P."/>
            <person name="Alexander Thil Smith A."/>
            <person name="Van Dorsselaer A."/>
            <person name="Weissenbach J."/>
            <person name="Medigue C."/>
            <person name="Le Paslier D."/>
        </authorList>
    </citation>
    <scope>NUCLEOTIDE SEQUENCE</scope>
</reference>
<dbReference type="PANTHER" id="PTHR37302:SF1">
    <property type="entry name" value="PROTEIN DINB"/>
    <property type="match status" value="1"/>
</dbReference>
<dbReference type="PANTHER" id="PTHR37302">
    <property type="entry name" value="SLR1116 PROTEIN"/>
    <property type="match status" value="1"/>
</dbReference>
<dbReference type="AlphaFoldDB" id="E6PU07"/>
<evidence type="ECO:0000256" key="1">
    <source>
        <dbReference type="ARBA" id="ARBA00022723"/>
    </source>
</evidence>
<dbReference type="EMBL" id="CABM01000052">
    <property type="protein sequence ID" value="CBH98414.1"/>
    <property type="molecule type" value="Genomic_DNA"/>
</dbReference>
<dbReference type="GO" id="GO:0046872">
    <property type="term" value="F:metal ion binding"/>
    <property type="evidence" value="ECO:0007669"/>
    <property type="project" value="UniProtKB-KW"/>
</dbReference>
<dbReference type="InterPro" id="IPR007837">
    <property type="entry name" value="DinB"/>
</dbReference>